<dbReference type="EMBL" id="KN832994">
    <property type="protein sequence ID" value="KIM82490.1"/>
    <property type="molecule type" value="Genomic_DNA"/>
</dbReference>
<name>A0A0C3FCQ6_PILCF</name>
<evidence type="ECO:0000256" key="3">
    <source>
        <dbReference type="ARBA" id="ARBA00023002"/>
    </source>
</evidence>
<dbReference type="InterPro" id="IPR036291">
    <property type="entry name" value="NAD(P)-bd_dom_sf"/>
</dbReference>
<keyword evidence="5" id="KW-1185">Reference proteome</keyword>
<gene>
    <name evidence="4" type="ORF">PILCRDRAFT_97420</name>
</gene>
<dbReference type="STRING" id="765440.A0A0C3FCQ6"/>
<keyword evidence="3" id="KW-0560">Oxidoreductase</keyword>
<accession>A0A0C3FCQ6</accession>
<proteinExistence type="inferred from homology"/>
<dbReference type="FunCoup" id="A0A0C3FCQ6">
    <property type="interactions" value="165"/>
</dbReference>
<evidence type="ECO:0000313" key="5">
    <source>
        <dbReference type="Proteomes" id="UP000054166"/>
    </source>
</evidence>
<dbReference type="SUPFAM" id="SSF51735">
    <property type="entry name" value="NAD(P)-binding Rossmann-fold domains"/>
    <property type="match status" value="1"/>
</dbReference>
<evidence type="ECO:0000313" key="4">
    <source>
        <dbReference type="EMBL" id="KIM82490.1"/>
    </source>
</evidence>
<organism evidence="4 5">
    <name type="scientific">Piloderma croceum (strain F 1598)</name>
    <dbReference type="NCBI Taxonomy" id="765440"/>
    <lineage>
        <taxon>Eukaryota</taxon>
        <taxon>Fungi</taxon>
        <taxon>Dikarya</taxon>
        <taxon>Basidiomycota</taxon>
        <taxon>Agaricomycotina</taxon>
        <taxon>Agaricomycetes</taxon>
        <taxon>Agaricomycetidae</taxon>
        <taxon>Atheliales</taxon>
        <taxon>Atheliaceae</taxon>
        <taxon>Piloderma</taxon>
    </lineage>
</organism>
<dbReference type="HOGENOM" id="CLU_010194_44_6_1"/>
<dbReference type="InterPro" id="IPR002347">
    <property type="entry name" value="SDR_fam"/>
</dbReference>
<evidence type="ECO:0000256" key="2">
    <source>
        <dbReference type="ARBA" id="ARBA00022857"/>
    </source>
</evidence>
<keyword evidence="2" id="KW-0521">NADP</keyword>
<dbReference type="PANTHER" id="PTHR24320">
    <property type="entry name" value="RETINOL DEHYDROGENASE"/>
    <property type="match status" value="1"/>
</dbReference>
<reference evidence="4 5" key="1">
    <citation type="submission" date="2014-04" db="EMBL/GenBank/DDBJ databases">
        <authorList>
            <consortium name="DOE Joint Genome Institute"/>
            <person name="Kuo A."/>
            <person name="Tarkka M."/>
            <person name="Buscot F."/>
            <person name="Kohler A."/>
            <person name="Nagy L.G."/>
            <person name="Floudas D."/>
            <person name="Copeland A."/>
            <person name="Barry K.W."/>
            <person name="Cichocki N."/>
            <person name="Veneault-Fourrey C."/>
            <person name="LaButti K."/>
            <person name="Lindquist E.A."/>
            <person name="Lipzen A."/>
            <person name="Lundell T."/>
            <person name="Morin E."/>
            <person name="Murat C."/>
            <person name="Sun H."/>
            <person name="Tunlid A."/>
            <person name="Henrissat B."/>
            <person name="Grigoriev I.V."/>
            <person name="Hibbett D.S."/>
            <person name="Martin F."/>
            <person name="Nordberg H.P."/>
            <person name="Cantor M.N."/>
            <person name="Hua S.X."/>
        </authorList>
    </citation>
    <scope>NUCLEOTIDE SEQUENCE [LARGE SCALE GENOMIC DNA]</scope>
    <source>
        <strain evidence="4 5">F 1598</strain>
    </source>
</reference>
<comment type="similarity">
    <text evidence="1">Belongs to the short-chain dehydrogenases/reductases (SDR) family.</text>
</comment>
<protein>
    <recommendedName>
        <fullName evidence="6">NAD(P)-binding protein</fullName>
    </recommendedName>
</protein>
<evidence type="ECO:0008006" key="6">
    <source>
        <dbReference type="Google" id="ProtNLM"/>
    </source>
</evidence>
<dbReference type="Gene3D" id="3.40.50.720">
    <property type="entry name" value="NAD(P)-binding Rossmann-like Domain"/>
    <property type="match status" value="1"/>
</dbReference>
<sequence length="252" mass="27897">MGIALSIIQETFPPRPTWSTNNIPDLKAKWCALLSRNAKVYIGARNQTKSEEAIKCLKELTGKEAIFLKLDPANLRAVKGAAEEFLSKEHELHILYNNGHFRGVMAPPVEQSTADNYDLQFGTNALSHFCFTKLLLPTLISTTKTSPNGHVKAMSSDNLYTQKTMLTQANIVVAMELARHYGDQGIVSISLNPGNVRTDLGRHLGPVKKAIIKYFWNQQDPEHGALTQLWGGTSPEGKNMNSKVRQSLAIVN</sequence>
<dbReference type="Proteomes" id="UP000054166">
    <property type="component" value="Unassembled WGS sequence"/>
</dbReference>
<evidence type="ECO:0000256" key="1">
    <source>
        <dbReference type="ARBA" id="ARBA00006484"/>
    </source>
</evidence>
<reference evidence="5" key="2">
    <citation type="submission" date="2015-01" db="EMBL/GenBank/DDBJ databases">
        <title>Evolutionary Origins and Diversification of the Mycorrhizal Mutualists.</title>
        <authorList>
            <consortium name="DOE Joint Genome Institute"/>
            <consortium name="Mycorrhizal Genomics Consortium"/>
            <person name="Kohler A."/>
            <person name="Kuo A."/>
            <person name="Nagy L.G."/>
            <person name="Floudas D."/>
            <person name="Copeland A."/>
            <person name="Barry K.W."/>
            <person name="Cichocki N."/>
            <person name="Veneault-Fourrey C."/>
            <person name="LaButti K."/>
            <person name="Lindquist E.A."/>
            <person name="Lipzen A."/>
            <person name="Lundell T."/>
            <person name="Morin E."/>
            <person name="Murat C."/>
            <person name="Riley R."/>
            <person name="Ohm R."/>
            <person name="Sun H."/>
            <person name="Tunlid A."/>
            <person name="Henrissat B."/>
            <person name="Grigoriev I.V."/>
            <person name="Hibbett D.S."/>
            <person name="Martin F."/>
        </authorList>
    </citation>
    <scope>NUCLEOTIDE SEQUENCE [LARGE SCALE GENOMIC DNA]</scope>
    <source>
        <strain evidence="5">F 1598</strain>
    </source>
</reference>
<dbReference type="OrthoDB" id="191139at2759"/>
<dbReference type="Pfam" id="PF00106">
    <property type="entry name" value="adh_short"/>
    <property type="match status" value="1"/>
</dbReference>
<dbReference type="PANTHER" id="PTHR24320:SF282">
    <property type="entry name" value="WW DOMAIN-CONTAINING OXIDOREDUCTASE"/>
    <property type="match status" value="1"/>
</dbReference>
<dbReference type="InParanoid" id="A0A0C3FCQ6"/>
<dbReference type="GO" id="GO:0016491">
    <property type="term" value="F:oxidoreductase activity"/>
    <property type="evidence" value="ECO:0007669"/>
    <property type="project" value="UniProtKB-KW"/>
</dbReference>
<dbReference type="AlphaFoldDB" id="A0A0C3FCQ6"/>